<keyword evidence="7" id="KW-0325">Glycoprotein</keyword>
<dbReference type="Proteomes" id="UP000694851">
    <property type="component" value="Unplaced"/>
</dbReference>
<protein>
    <recommendedName>
        <fullName evidence="8">Natural killer cells antigen CD94</fullName>
    </recommendedName>
    <alternativeName>
        <fullName evidence="9">Killer cell lectin-like receptor subfamily D member 1</fullName>
    </alternativeName>
</protein>
<proteinExistence type="predicted"/>
<dbReference type="SMART" id="SM00034">
    <property type="entry name" value="CLECT"/>
    <property type="match status" value="1"/>
</dbReference>
<evidence type="ECO:0000256" key="9">
    <source>
        <dbReference type="ARBA" id="ARBA00041489"/>
    </source>
</evidence>
<dbReference type="InterPro" id="IPR050919">
    <property type="entry name" value="NKG2/CD94_NK_receptors"/>
</dbReference>
<accession>A0A8B7QCH2</accession>
<sequence length="216" mass="24366">MAVLGILLKNSFLKQSIRPTSSPGGTTEAQEGFDCCSCQEKWIGYRCNCYFISNEKKTWAESRDFCTSQNSSLLHLQNKDELNFMISSAAFYWTGLSYSEESGAWLWEDGSALSPDLFLYLPFTNTRNCLLYSSLGVLHEACERKHCYIYSNPPAQFRDPTTCFLNKLTSCLTGIDTGTTVLMAVITRPLFLYSFSDHSMEVDFWDLSSNVPCVDG</sequence>
<dbReference type="InterPro" id="IPR001304">
    <property type="entry name" value="C-type_lectin-like"/>
</dbReference>
<evidence type="ECO:0000256" key="4">
    <source>
        <dbReference type="ARBA" id="ARBA00022968"/>
    </source>
</evidence>
<evidence type="ECO:0000313" key="11">
    <source>
        <dbReference type="Proteomes" id="UP000694851"/>
    </source>
</evidence>
<evidence type="ECO:0000256" key="8">
    <source>
        <dbReference type="ARBA" id="ARBA00041193"/>
    </source>
</evidence>
<keyword evidence="3" id="KW-0430">Lectin</keyword>
<evidence type="ECO:0000256" key="2">
    <source>
        <dbReference type="ARBA" id="ARBA00022692"/>
    </source>
</evidence>
<dbReference type="PANTHER" id="PTHR22800:SF252">
    <property type="entry name" value="NATURAL KILLER CELLS ANTIGEN CD94"/>
    <property type="match status" value="1"/>
</dbReference>
<dbReference type="InterPro" id="IPR016187">
    <property type="entry name" value="CTDL_fold"/>
</dbReference>
<dbReference type="OrthoDB" id="8950604at2759"/>
<evidence type="ECO:0000256" key="1">
    <source>
        <dbReference type="ARBA" id="ARBA00004606"/>
    </source>
</evidence>
<dbReference type="PANTHER" id="PTHR22800">
    <property type="entry name" value="C-TYPE LECTIN PROTEINS"/>
    <property type="match status" value="1"/>
</dbReference>
<dbReference type="GO" id="GO:0002223">
    <property type="term" value="P:stimulatory C-type lectin receptor signaling pathway"/>
    <property type="evidence" value="ECO:0007669"/>
    <property type="project" value="TreeGrafter"/>
</dbReference>
<keyword evidence="11" id="KW-1185">Reference proteome</keyword>
<evidence type="ECO:0000256" key="5">
    <source>
        <dbReference type="ARBA" id="ARBA00022989"/>
    </source>
</evidence>
<evidence type="ECO:0000259" key="10">
    <source>
        <dbReference type="PROSITE" id="PS50041"/>
    </source>
</evidence>
<dbReference type="PROSITE" id="PS50041">
    <property type="entry name" value="C_TYPE_LECTIN_2"/>
    <property type="match status" value="1"/>
</dbReference>
<dbReference type="GeneID" id="109375265"/>
<feature type="domain" description="C-type lectin" evidence="10">
    <location>
        <begin position="45"/>
        <end position="151"/>
    </location>
</feature>
<gene>
    <name evidence="12" type="primary">LOC109375265</name>
</gene>
<keyword evidence="5" id="KW-1133">Transmembrane helix</keyword>
<dbReference type="SUPFAM" id="SSF56436">
    <property type="entry name" value="C-type lectin-like"/>
    <property type="match status" value="1"/>
</dbReference>
<keyword evidence="6" id="KW-0472">Membrane</keyword>
<dbReference type="KEGG" id="hai:109375265"/>
<comment type="subcellular location">
    <subcellularLocation>
        <location evidence="1">Membrane</location>
        <topology evidence="1">Single-pass type II membrane protein</topology>
    </subcellularLocation>
</comment>
<dbReference type="GO" id="GO:0016020">
    <property type="term" value="C:membrane"/>
    <property type="evidence" value="ECO:0007669"/>
    <property type="project" value="UniProtKB-SubCell"/>
</dbReference>
<dbReference type="InterPro" id="IPR016186">
    <property type="entry name" value="C-type_lectin-like/link_sf"/>
</dbReference>
<evidence type="ECO:0000256" key="7">
    <source>
        <dbReference type="ARBA" id="ARBA00023180"/>
    </source>
</evidence>
<dbReference type="InterPro" id="IPR033992">
    <property type="entry name" value="NKR-like_CTLD"/>
</dbReference>
<dbReference type="GO" id="GO:0045954">
    <property type="term" value="P:positive regulation of natural killer cell mediated cytotoxicity"/>
    <property type="evidence" value="ECO:0007669"/>
    <property type="project" value="TreeGrafter"/>
</dbReference>
<reference evidence="12" key="1">
    <citation type="submission" date="2025-08" db="UniProtKB">
        <authorList>
            <consortium name="RefSeq"/>
        </authorList>
    </citation>
    <scope>IDENTIFICATION</scope>
    <source>
        <tissue evidence="12">Muscle</tissue>
    </source>
</reference>
<dbReference type="AlphaFoldDB" id="A0A8B7QCH2"/>
<name>A0A8B7QCH2_HIPAR</name>
<evidence type="ECO:0000313" key="12">
    <source>
        <dbReference type="RefSeq" id="XP_019486100.1"/>
    </source>
</evidence>
<keyword evidence="4" id="KW-0735">Signal-anchor</keyword>
<keyword evidence="2" id="KW-0812">Transmembrane</keyword>
<evidence type="ECO:0000256" key="6">
    <source>
        <dbReference type="ARBA" id="ARBA00023136"/>
    </source>
</evidence>
<dbReference type="Pfam" id="PF00059">
    <property type="entry name" value="Lectin_C"/>
    <property type="match status" value="1"/>
</dbReference>
<dbReference type="CDD" id="cd03593">
    <property type="entry name" value="CLECT_NK_receptors_like"/>
    <property type="match status" value="1"/>
</dbReference>
<dbReference type="GO" id="GO:0030246">
    <property type="term" value="F:carbohydrate binding"/>
    <property type="evidence" value="ECO:0007669"/>
    <property type="project" value="UniProtKB-KW"/>
</dbReference>
<dbReference type="Gene3D" id="3.10.100.10">
    <property type="entry name" value="Mannose-Binding Protein A, subunit A"/>
    <property type="match status" value="1"/>
</dbReference>
<dbReference type="RefSeq" id="XP_019486100.1">
    <property type="nucleotide sequence ID" value="XM_019630555.1"/>
</dbReference>
<organism evidence="11 12">
    <name type="scientific">Hipposideros armiger</name>
    <name type="common">Great Himalayan leaf-nosed bat</name>
    <dbReference type="NCBI Taxonomy" id="186990"/>
    <lineage>
        <taxon>Eukaryota</taxon>
        <taxon>Metazoa</taxon>
        <taxon>Chordata</taxon>
        <taxon>Craniata</taxon>
        <taxon>Vertebrata</taxon>
        <taxon>Euteleostomi</taxon>
        <taxon>Mammalia</taxon>
        <taxon>Eutheria</taxon>
        <taxon>Laurasiatheria</taxon>
        <taxon>Chiroptera</taxon>
        <taxon>Yinpterochiroptera</taxon>
        <taxon>Rhinolophoidea</taxon>
        <taxon>Hipposideridae</taxon>
        <taxon>Hipposideros</taxon>
    </lineage>
</organism>
<evidence type="ECO:0000256" key="3">
    <source>
        <dbReference type="ARBA" id="ARBA00022734"/>
    </source>
</evidence>